<protein>
    <submittedName>
        <fullName evidence="3">DUF3883 domain-containing protein</fullName>
    </submittedName>
</protein>
<dbReference type="Proteomes" id="UP001170481">
    <property type="component" value="Unassembled WGS sequence"/>
</dbReference>
<dbReference type="RefSeq" id="WP_213114596.1">
    <property type="nucleotide sequence ID" value="NZ_JAHKQM010000022.1"/>
</dbReference>
<dbReference type="Pfam" id="PF13020">
    <property type="entry name" value="NOV_C"/>
    <property type="match status" value="1"/>
</dbReference>
<name>A0AAP4WX62_9GAMM</name>
<dbReference type="EMBL" id="JAUORK010000006">
    <property type="protein sequence ID" value="MDO6671902.1"/>
    <property type="molecule type" value="Genomic_DNA"/>
</dbReference>
<evidence type="ECO:0000256" key="1">
    <source>
        <dbReference type="SAM" id="MobiDB-lite"/>
    </source>
</evidence>
<comment type="caution">
    <text evidence="3">The sequence shown here is derived from an EMBL/GenBank/DDBJ whole genome shotgun (WGS) entry which is preliminary data.</text>
</comment>
<feature type="region of interest" description="Disordered" evidence="1">
    <location>
        <begin position="111"/>
        <end position="143"/>
    </location>
</feature>
<proteinExistence type="predicted"/>
<evidence type="ECO:0000313" key="3">
    <source>
        <dbReference type="EMBL" id="MDO6671902.1"/>
    </source>
</evidence>
<evidence type="ECO:0000313" key="4">
    <source>
        <dbReference type="Proteomes" id="UP001170481"/>
    </source>
</evidence>
<accession>A0AAP4WX62</accession>
<reference evidence="3" key="1">
    <citation type="submission" date="2023-07" db="EMBL/GenBank/DDBJ databases">
        <title>Genome content predicts the carbon catabolic preferences of heterotrophic bacteria.</title>
        <authorList>
            <person name="Gralka M."/>
        </authorList>
    </citation>
    <scope>NUCLEOTIDE SEQUENCE</scope>
    <source>
        <strain evidence="3">C2R13</strain>
    </source>
</reference>
<evidence type="ECO:0000259" key="2">
    <source>
        <dbReference type="Pfam" id="PF13020"/>
    </source>
</evidence>
<feature type="compositionally biased region" description="Polar residues" evidence="1">
    <location>
        <begin position="128"/>
        <end position="138"/>
    </location>
</feature>
<dbReference type="InterPro" id="IPR024975">
    <property type="entry name" value="NOV_C"/>
</dbReference>
<dbReference type="AlphaFoldDB" id="A0AAP4WX62"/>
<organism evidence="3 4">
    <name type="scientific">Cobetia amphilecti</name>
    <dbReference type="NCBI Taxonomy" id="1055104"/>
    <lineage>
        <taxon>Bacteria</taxon>
        <taxon>Pseudomonadati</taxon>
        <taxon>Pseudomonadota</taxon>
        <taxon>Gammaproteobacteria</taxon>
        <taxon>Oceanospirillales</taxon>
        <taxon>Halomonadaceae</taxon>
        <taxon>Cobetia</taxon>
    </lineage>
</organism>
<gene>
    <name evidence="3" type="ORF">Q4535_07170</name>
</gene>
<feature type="domain" description="Protein NO VEIN C-terminal" evidence="2">
    <location>
        <begin position="167"/>
        <end position="264"/>
    </location>
</feature>
<sequence>MSRPEPWSGEEVTAIVETYKKMLVAELCGQHYVKTDHNRELAEKLNNRSKASIEFKHQNISAVLRDADCPYINGYKPMSNYQGMLVDVVERHLLRTELFDQAARNAADRPVIDAPAPKDTSIIVTPPESKTPQSSVQEAKQRYATPTPVKRDYLAREARNHALGSAGERFVVAFEKMRLRKEGHTSLAEKVEHVAETQGDGLGYDVLSFDADGRERWIEVKTTAFAKECAFFITPNELKCSQANPEHYHLFRIFSFLTQPNMYCLRGDLYPQLTLNPQSYRAHLL</sequence>